<accession>A0ABD1TH61</accession>
<keyword evidence="1" id="KW-0406">Ion transport</keyword>
<evidence type="ECO:0000256" key="1">
    <source>
        <dbReference type="ARBA" id="ARBA00023286"/>
    </source>
</evidence>
<keyword evidence="2" id="KW-0407">Ion channel</keyword>
<dbReference type="InterPro" id="IPR000595">
    <property type="entry name" value="cNMP-bd_dom"/>
</dbReference>
<evidence type="ECO:0000313" key="5">
    <source>
        <dbReference type="Proteomes" id="UP001604336"/>
    </source>
</evidence>
<protein>
    <submittedName>
        <fullName evidence="4">Cyclic nucleotide-gated ion channel 1</fullName>
    </submittedName>
</protein>
<dbReference type="PROSITE" id="PS50042">
    <property type="entry name" value="CNMP_BINDING_3"/>
    <property type="match status" value="1"/>
</dbReference>
<sequence>MSLSIYENWGRLVEAVIRREQLWQMFHDRSPSVSSISSDFSLDSQVLDVCIDFPAVENSEKKEKTVKKGSSGLVLEMRVKRRDAMQWMSYGLLPESLRERIMRYDKYLMVRNLPKDLSKDIMRHICLAHLKRAPMFEKVNEQLLDAVCDRLESVVYAKGSFTVREGDPLDAMLFIMRGKLLSVTSNGGRSTDSYLRGGDFCGEELFIWALDPHSSSDLPISTRTVQALSEVQVFALVADDLKFLASQFRRLHGKQMRYIFRFYSQQWRYWAARVIQVAWGHKFNHGKNKSAEAIMLERIWPIMLQKPAEPDFTAEDNVAYGNPYLTTYINDYDWAACVIQVAWRHYYRKKLITREEANRLRDALPNASNSPILALKAS</sequence>
<dbReference type="SMART" id="SM00100">
    <property type="entry name" value="cNMP"/>
    <property type="match status" value="1"/>
</dbReference>
<dbReference type="InterPro" id="IPR018490">
    <property type="entry name" value="cNMP-bd_dom_sf"/>
</dbReference>
<gene>
    <name evidence="4" type="ORF">Adt_17666</name>
</gene>
<proteinExistence type="predicted"/>
<dbReference type="InterPro" id="IPR014710">
    <property type="entry name" value="RmlC-like_jellyroll"/>
</dbReference>
<dbReference type="SUPFAM" id="SSF51206">
    <property type="entry name" value="cAMP-binding domain-like"/>
    <property type="match status" value="1"/>
</dbReference>
<dbReference type="Pfam" id="PF00027">
    <property type="entry name" value="cNMP_binding"/>
    <property type="match status" value="1"/>
</dbReference>
<dbReference type="GO" id="GO:0034220">
    <property type="term" value="P:monoatomic ion transmembrane transport"/>
    <property type="evidence" value="ECO:0007669"/>
    <property type="project" value="UniProtKB-KW"/>
</dbReference>
<dbReference type="CDD" id="cd00038">
    <property type="entry name" value="CAP_ED"/>
    <property type="match status" value="1"/>
</dbReference>
<dbReference type="PANTHER" id="PTHR45651:SF5">
    <property type="entry name" value="CYCLIC NUCLEOTIDE-GATED ION CHANNEL 1"/>
    <property type="match status" value="1"/>
</dbReference>
<dbReference type="GO" id="GO:0016020">
    <property type="term" value="C:membrane"/>
    <property type="evidence" value="ECO:0007669"/>
    <property type="project" value="UniProtKB-SubCell"/>
</dbReference>
<dbReference type="AlphaFoldDB" id="A0ABD1TH61"/>
<dbReference type="EMBL" id="JBFOLK010000005">
    <property type="protein sequence ID" value="KAL2512066.1"/>
    <property type="molecule type" value="Genomic_DNA"/>
</dbReference>
<keyword evidence="5" id="KW-1185">Reference proteome</keyword>
<name>A0ABD1TH61_9LAMI</name>
<evidence type="ECO:0000256" key="2">
    <source>
        <dbReference type="ARBA" id="ARBA00023303"/>
    </source>
</evidence>
<feature type="domain" description="Cyclic nucleotide-binding" evidence="3">
    <location>
        <begin position="135"/>
        <end position="216"/>
    </location>
</feature>
<comment type="caution">
    <text evidence="4">The sequence shown here is derived from an EMBL/GenBank/DDBJ whole genome shotgun (WGS) entry which is preliminary data.</text>
</comment>
<evidence type="ECO:0000313" key="4">
    <source>
        <dbReference type="EMBL" id="KAL2512066.1"/>
    </source>
</evidence>
<evidence type="ECO:0000259" key="3">
    <source>
        <dbReference type="PROSITE" id="PS50042"/>
    </source>
</evidence>
<keyword evidence="1" id="KW-1071">Ligand-gated ion channel</keyword>
<dbReference type="PANTHER" id="PTHR45651">
    <property type="entry name" value="CYCLIC NUCLEOTIDE-GATED ION CHANNEL 15-RELATED-RELATED"/>
    <property type="match status" value="1"/>
</dbReference>
<dbReference type="Proteomes" id="UP001604336">
    <property type="component" value="Unassembled WGS sequence"/>
</dbReference>
<keyword evidence="1" id="KW-0813">Transport</keyword>
<organism evidence="4 5">
    <name type="scientific">Abeliophyllum distichum</name>
    <dbReference type="NCBI Taxonomy" id="126358"/>
    <lineage>
        <taxon>Eukaryota</taxon>
        <taxon>Viridiplantae</taxon>
        <taxon>Streptophyta</taxon>
        <taxon>Embryophyta</taxon>
        <taxon>Tracheophyta</taxon>
        <taxon>Spermatophyta</taxon>
        <taxon>Magnoliopsida</taxon>
        <taxon>eudicotyledons</taxon>
        <taxon>Gunneridae</taxon>
        <taxon>Pentapetalae</taxon>
        <taxon>asterids</taxon>
        <taxon>lamiids</taxon>
        <taxon>Lamiales</taxon>
        <taxon>Oleaceae</taxon>
        <taxon>Forsythieae</taxon>
        <taxon>Abeliophyllum</taxon>
    </lineage>
</organism>
<reference evidence="5" key="1">
    <citation type="submission" date="2024-07" db="EMBL/GenBank/DDBJ databases">
        <title>Two chromosome-level genome assemblies of Korean endemic species Abeliophyllum distichum and Forsythia ovata (Oleaceae).</title>
        <authorList>
            <person name="Jang H."/>
        </authorList>
    </citation>
    <scope>NUCLEOTIDE SEQUENCE [LARGE SCALE GENOMIC DNA]</scope>
</reference>
<dbReference type="Gene3D" id="2.60.120.10">
    <property type="entry name" value="Jelly Rolls"/>
    <property type="match status" value="1"/>
</dbReference>